<comment type="caution">
    <text evidence="3">The sequence shown here is derived from an EMBL/GenBank/DDBJ whole genome shotgun (WGS) entry which is preliminary data.</text>
</comment>
<feature type="region of interest" description="Disordered" evidence="1">
    <location>
        <begin position="198"/>
        <end position="217"/>
    </location>
</feature>
<protein>
    <recommendedName>
        <fullName evidence="2">Factor of DNA methylation 1-5/IDN2 domain-containing protein</fullName>
    </recommendedName>
</protein>
<dbReference type="PANTHER" id="PTHR21596">
    <property type="entry name" value="RIBONUCLEASE P SUBUNIT P38"/>
    <property type="match status" value="1"/>
</dbReference>
<reference evidence="3 4" key="1">
    <citation type="submission" date="2020-10" db="EMBL/GenBank/DDBJ databases">
        <title>The Coptis chinensis genome and diversification of protoberbering-type alkaloids.</title>
        <authorList>
            <person name="Wang B."/>
            <person name="Shu S."/>
            <person name="Song C."/>
            <person name="Liu Y."/>
        </authorList>
    </citation>
    <scope>NUCLEOTIDE SEQUENCE [LARGE SCALE GENOMIC DNA]</scope>
    <source>
        <strain evidence="3">HL-2020</strain>
        <tissue evidence="3">Leaf</tissue>
    </source>
</reference>
<name>A0A835IGQ0_9MAGN</name>
<dbReference type="Proteomes" id="UP000631114">
    <property type="component" value="Unassembled WGS sequence"/>
</dbReference>
<organism evidence="3 4">
    <name type="scientific">Coptis chinensis</name>
    <dbReference type="NCBI Taxonomy" id="261450"/>
    <lineage>
        <taxon>Eukaryota</taxon>
        <taxon>Viridiplantae</taxon>
        <taxon>Streptophyta</taxon>
        <taxon>Embryophyta</taxon>
        <taxon>Tracheophyta</taxon>
        <taxon>Spermatophyta</taxon>
        <taxon>Magnoliopsida</taxon>
        <taxon>Ranunculales</taxon>
        <taxon>Ranunculaceae</taxon>
        <taxon>Coptidoideae</taxon>
        <taxon>Coptis</taxon>
    </lineage>
</organism>
<evidence type="ECO:0000313" key="4">
    <source>
        <dbReference type="Proteomes" id="UP000631114"/>
    </source>
</evidence>
<feature type="domain" description="Factor of DNA methylation 1-5/IDN2" evidence="2">
    <location>
        <begin position="151"/>
        <end position="210"/>
    </location>
</feature>
<sequence>MRDVSSKSKKRKSENSFPQNEAEITVLTGEMRHAKYHQHKQKLASMAKELEEKEALNNALIVKHRRDCEELSDARKGLIRVSINTDANVTNLITLFFPIRIGKGSGVKMSAVGIKRMGELNPKPFKVLVIKRLLTHMLQRKKRYSSVLSGKLVIKEDDEQLQQLMTSDLESNVYDAVYEALKEINEYNPSGRNMKASYTHTRPEEEAQCKGVLKASK</sequence>
<dbReference type="Pfam" id="PF03469">
    <property type="entry name" value="XH"/>
    <property type="match status" value="1"/>
</dbReference>
<evidence type="ECO:0000259" key="2">
    <source>
        <dbReference type="Pfam" id="PF03469"/>
    </source>
</evidence>
<dbReference type="PANTHER" id="PTHR21596:SF23">
    <property type="entry name" value="FACTOR OF DNA METHYLATION 4"/>
    <property type="match status" value="1"/>
</dbReference>
<accession>A0A835IGQ0</accession>
<feature type="region of interest" description="Disordered" evidence="1">
    <location>
        <begin position="1"/>
        <end position="21"/>
    </location>
</feature>
<dbReference type="GO" id="GO:0080188">
    <property type="term" value="P:gene silencing by siRNA-directed DNA methylation"/>
    <property type="evidence" value="ECO:0007669"/>
    <property type="project" value="InterPro"/>
</dbReference>
<keyword evidence="4" id="KW-1185">Reference proteome</keyword>
<dbReference type="InterPro" id="IPR005379">
    <property type="entry name" value="FDM1-5/IDN2_XH"/>
</dbReference>
<dbReference type="EMBL" id="JADFTS010000003">
    <property type="protein sequence ID" value="KAF9615403.1"/>
    <property type="molecule type" value="Genomic_DNA"/>
</dbReference>
<proteinExistence type="predicted"/>
<gene>
    <name evidence="3" type="ORF">IFM89_023064</name>
</gene>
<dbReference type="InterPro" id="IPR045177">
    <property type="entry name" value="FDM1-5/IDN2"/>
</dbReference>
<evidence type="ECO:0000313" key="3">
    <source>
        <dbReference type="EMBL" id="KAF9615403.1"/>
    </source>
</evidence>
<evidence type="ECO:0000256" key="1">
    <source>
        <dbReference type="SAM" id="MobiDB-lite"/>
    </source>
</evidence>
<dbReference type="AlphaFoldDB" id="A0A835IGQ0"/>